<reference evidence="3" key="1">
    <citation type="submission" date="2015-07" db="EMBL/GenBank/DDBJ databases">
        <title>Discovery of a poly(ethylene terephthalate assimilation.</title>
        <authorList>
            <person name="Yoshida S."/>
            <person name="Hiraga K."/>
            <person name="Takehana T."/>
            <person name="Taniguchi I."/>
            <person name="Yamaji H."/>
            <person name="Maeda Y."/>
            <person name="Toyohara K."/>
            <person name="Miyamoto K."/>
            <person name="Kimura Y."/>
            <person name="Oda K."/>
        </authorList>
    </citation>
    <scope>NUCLEOTIDE SEQUENCE [LARGE SCALE GENOMIC DNA]</scope>
    <source>
        <strain evidence="3">NBRC 110686 / TISTR 2288 / 201-F6</strain>
    </source>
</reference>
<dbReference type="AlphaFoldDB" id="A0A0K8NVK0"/>
<reference evidence="2 3" key="2">
    <citation type="journal article" date="2016" name="Science">
        <title>A bacterium that degrades and assimilates poly(ethylene terephthalate).</title>
        <authorList>
            <person name="Yoshida S."/>
            <person name="Hiraga K."/>
            <person name="Takehana T."/>
            <person name="Taniguchi I."/>
            <person name="Yamaji H."/>
            <person name="Maeda Y."/>
            <person name="Toyohara K."/>
            <person name="Miyamoto K."/>
            <person name="Kimura Y."/>
            <person name="Oda K."/>
        </authorList>
    </citation>
    <scope>NUCLEOTIDE SEQUENCE [LARGE SCALE GENOMIC DNA]</scope>
    <source>
        <strain evidence="3">NBRC 110686 / TISTR 2288 / 201-F6</strain>
    </source>
</reference>
<dbReference type="InterPro" id="IPR029058">
    <property type="entry name" value="AB_hydrolase_fold"/>
</dbReference>
<feature type="region of interest" description="Disordered" evidence="1">
    <location>
        <begin position="400"/>
        <end position="429"/>
    </location>
</feature>
<proteinExistence type="predicted"/>
<dbReference type="EMBL" id="BBYR01000007">
    <property type="protein sequence ID" value="GAP34299.1"/>
    <property type="molecule type" value="Genomic_DNA"/>
</dbReference>
<organism evidence="2 3">
    <name type="scientific">Piscinibacter sakaiensis</name>
    <name type="common">Ideonella sakaiensis</name>
    <dbReference type="NCBI Taxonomy" id="1547922"/>
    <lineage>
        <taxon>Bacteria</taxon>
        <taxon>Pseudomonadati</taxon>
        <taxon>Pseudomonadota</taxon>
        <taxon>Betaproteobacteria</taxon>
        <taxon>Burkholderiales</taxon>
        <taxon>Sphaerotilaceae</taxon>
        <taxon>Piscinibacter</taxon>
    </lineage>
</organism>
<name>A0A0K8NVK0_PISS1</name>
<feature type="compositionally biased region" description="Basic and acidic residues" evidence="1">
    <location>
        <begin position="416"/>
        <end position="429"/>
    </location>
</feature>
<evidence type="ECO:0000313" key="2">
    <source>
        <dbReference type="EMBL" id="GAP34299.1"/>
    </source>
</evidence>
<gene>
    <name evidence="2" type="ORF">ISF6_4474</name>
</gene>
<dbReference type="Proteomes" id="UP000037660">
    <property type="component" value="Unassembled WGS sequence"/>
</dbReference>
<sequence>MNVAAWMDARAAAAPQPFPATGPSVREVVEFTRLARLGLIGLQVERKLAISPKRDQAFIVTRRALVDRERNVYELLLLDLRPQQLERRALGQAVSPVPLLTLEAAMDTNDAQPYLQDARWVSDDTIAFRARMDEAAYQVYTLGVRDRRLTQRTFEPTGVASFEIAANLGRVVYATWIPEPPLASGERSLVVGNRSFYSVNFGQANVGSQRRPLQYAVIDAGAVGPGRRLGEAVAPIGAPMWPSISVSPDGRWAVIPRFEAEHHLTWAARYPLMAEVAAMAGPALAMDPRSYFVRPQQWLARRSVAYRLDDGAARPLVDAPDDASPANPSRVDAFWPAGGDSVVVAGTHLPLAGATDSTASHVIEYWPDTGRRAVITALGGRVDSVRAAADGRSFTVRLERGPPRSFARGPGGRWQEVNEHAAPDGSDREGHPIAQGWRLGVEQGPDQPPDVVARGPHGEVARLTALHPQFSTARWGSVRPFSWQDERGVAYTGGLLLPPGHDASRRYPVVLQTYGFDPRNFYLDGSNLADGFSSGYAGRAFLAEDILVLALPHSLRMPGEAPEVAVRHDRAAAMVRSAIGALVSRGLADPERIGLMGWSIWGEHVLNLLTFHDLPVRAASLLDGDSNSLFAMTVVTGHSDYAYRRFEATNGGTPYGEGLARWVAKDPSLHTDCIRAAVRIENYGPSSKINWDIYGLLRRQYKPVEKVDIPGGAHALAHPLERMVSLQGNVDWYAFWLAGKERREPLLRTETSETLRAQYARWQEMAELKRLDAAKPRCAAVAGGRP</sequence>
<dbReference type="Gene3D" id="3.40.50.1820">
    <property type="entry name" value="alpha/beta hydrolase"/>
    <property type="match status" value="1"/>
</dbReference>
<dbReference type="STRING" id="1547922.ISF6_4474"/>
<evidence type="ECO:0008006" key="4">
    <source>
        <dbReference type="Google" id="ProtNLM"/>
    </source>
</evidence>
<evidence type="ECO:0000313" key="3">
    <source>
        <dbReference type="Proteomes" id="UP000037660"/>
    </source>
</evidence>
<evidence type="ECO:0000256" key="1">
    <source>
        <dbReference type="SAM" id="MobiDB-lite"/>
    </source>
</evidence>
<keyword evidence="3" id="KW-1185">Reference proteome</keyword>
<comment type="caution">
    <text evidence="2">The sequence shown here is derived from an EMBL/GenBank/DDBJ whole genome shotgun (WGS) entry which is preliminary data.</text>
</comment>
<protein>
    <recommendedName>
        <fullName evidence="4">Peptidase S9 prolyl oligopeptidase catalytic domain-containing protein</fullName>
    </recommendedName>
</protein>
<dbReference type="SUPFAM" id="SSF53474">
    <property type="entry name" value="alpha/beta-Hydrolases"/>
    <property type="match status" value="1"/>
</dbReference>
<accession>A0A0K8NVK0</accession>